<dbReference type="Pfam" id="PF03575">
    <property type="entry name" value="Peptidase_S51"/>
    <property type="match status" value="1"/>
</dbReference>
<keyword evidence="4" id="KW-0720">Serine protease</keyword>
<comment type="caution">
    <text evidence="5">The sequence shown here is derived from an EMBL/GenBank/DDBJ whole genome shotgun (WGS) entry which is preliminary data.</text>
</comment>
<evidence type="ECO:0000256" key="2">
    <source>
        <dbReference type="ARBA" id="ARBA00022670"/>
    </source>
</evidence>
<evidence type="ECO:0008006" key="7">
    <source>
        <dbReference type="Google" id="ProtNLM"/>
    </source>
</evidence>
<evidence type="ECO:0000256" key="4">
    <source>
        <dbReference type="ARBA" id="ARBA00022825"/>
    </source>
</evidence>
<dbReference type="InterPro" id="IPR005320">
    <property type="entry name" value="Peptidase_S51"/>
</dbReference>
<protein>
    <recommendedName>
        <fullName evidence="7">Peptidase S51</fullName>
    </recommendedName>
</protein>
<evidence type="ECO:0000313" key="6">
    <source>
        <dbReference type="Proteomes" id="UP000320948"/>
    </source>
</evidence>
<gene>
    <name evidence="5" type="ORF">DI628_04300</name>
</gene>
<keyword evidence="3" id="KW-0378">Hydrolase</keyword>
<dbReference type="SUPFAM" id="SSF52317">
    <property type="entry name" value="Class I glutamine amidotransferase-like"/>
    <property type="match status" value="1"/>
</dbReference>
<comment type="similarity">
    <text evidence="1">Belongs to the peptidase S51 family.</text>
</comment>
<dbReference type="GO" id="GO:0006508">
    <property type="term" value="P:proteolysis"/>
    <property type="evidence" value="ECO:0007669"/>
    <property type="project" value="UniProtKB-KW"/>
</dbReference>
<dbReference type="GO" id="GO:0008236">
    <property type="term" value="F:serine-type peptidase activity"/>
    <property type="evidence" value="ECO:0007669"/>
    <property type="project" value="UniProtKB-KW"/>
</dbReference>
<keyword evidence="2" id="KW-0645">Protease</keyword>
<evidence type="ECO:0000256" key="1">
    <source>
        <dbReference type="ARBA" id="ARBA00006534"/>
    </source>
</evidence>
<dbReference type="PANTHER" id="PTHR20842:SF0">
    <property type="entry name" value="ALPHA-ASPARTYL DIPEPTIDASE"/>
    <property type="match status" value="1"/>
</dbReference>
<sequence length="207" mass="22115">MKLILASSLTSGLIGKILHHLPKPLAASKIVCIPTAANVYLPENRAWQAEEMDVLRHAGAVLDVFDIAGKNPQQVAQKLEQSDIVYVTGGNSFYLLEHMQRSGVANPLKALFKRGGVYLGTSAGAVVAGEDIGYIAPMDDPHMAKLSSTKGLSLVPYLIVPHTHHPKFDPLAHQIFAKPPVGQNLIGLTDNQALLVSGTVTELVQAS</sequence>
<evidence type="ECO:0000256" key="3">
    <source>
        <dbReference type="ARBA" id="ARBA00022801"/>
    </source>
</evidence>
<dbReference type="InterPro" id="IPR029062">
    <property type="entry name" value="Class_I_gatase-like"/>
</dbReference>
<accession>A0A6N4RDM7</accession>
<dbReference type="Proteomes" id="UP000320948">
    <property type="component" value="Unassembled WGS sequence"/>
</dbReference>
<dbReference type="EMBL" id="VAFM01000001">
    <property type="protein sequence ID" value="TKW61847.1"/>
    <property type="molecule type" value="Genomic_DNA"/>
</dbReference>
<name>A0A6N4RDM7_BLAVI</name>
<proteinExistence type="inferred from homology"/>
<dbReference type="AlphaFoldDB" id="A0A6N4RDM7"/>
<evidence type="ECO:0000313" key="5">
    <source>
        <dbReference type="EMBL" id="TKW61847.1"/>
    </source>
</evidence>
<dbReference type="Gene3D" id="3.40.50.880">
    <property type="match status" value="1"/>
</dbReference>
<dbReference type="PANTHER" id="PTHR20842">
    <property type="entry name" value="PROTEASE S51 ALPHA-ASPARTYL DIPEPTIDASE"/>
    <property type="match status" value="1"/>
</dbReference>
<reference evidence="5 6" key="1">
    <citation type="journal article" date="2017" name="Nat. Commun.">
        <title>In situ click chemistry generation of cyclooxygenase-2 inhibitors.</title>
        <authorList>
            <person name="Bhardwaj A."/>
            <person name="Kaur J."/>
            <person name="Wuest M."/>
            <person name="Wuest F."/>
        </authorList>
    </citation>
    <scope>NUCLEOTIDE SEQUENCE [LARGE SCALE GENOMIC DNA]</scope>
    <source>
        <strain evidence="5">S2_018_000_R2_106</strain>
    </source>
</reference>
<organism evidence="5 6">
    <name type="scientific">Blastochloris viridis</name>
    <name type="common">Rhodopseudomonas viridis</name>
    <dbReference type="NCBI Taxonomy" id="1079"/>
    <lineage>
        <taxon>Bacteria</taxon>
        <taxon>Pseudomonadati</taxon>
        <taxon>Pseudomonadota</taxon>
        <taxon>Alphaproteobacteria</taxon>
        <taxon>Hyphomicrobiales</taxon>
        <taxon>Blastochloridaceae</taxon>
        <taxon>Blastochloris</taxon>
    </lineage>
</organism>